<dbReference type="Proteomes" id="UP000694568">
    <property type="component" value="Unplaced"/>
</dbReference>
<dbReference type="PANTHER" id="PTHR11523">
    <property type="entry name" value="SODIUM/POTASSIUM-DEPENDENT ATPASE BETA SUBUNIT"/>
    <property type="match status" value="1"/>
</dbReference>
<keyword evidence="4" id="KW-1003">Cell membrane</keyword>
<evidence type="ECO:0000256" key="2">
    <source>
        <dbReference type="ARBA" id="ARBA00005876"/>
    </source>
</evidence>
<dbReference type="GO" id="GO:0036376">
    <property type="term" value="P:sodium ion export across plasma membrane"/>
    <property type="evidence" value="ECO:0007669"/>
    <property type="project" value="TreeGrafter"/>
</dbReference>
<evidence type="ECO:0000256" key="13">
    <source>
        <dbReference type="ARBA" id="ARBA00023136"/>
    </source>
</evidence>
<keyword evidence="11" id="KW-0915">Sodium</keyword>
<evidence type="ECO:0000256" key="16">
    <source>
        <dbReference type="ARBA" id="ARBA00023201"/>
    </source>
</evidence>
<keyword evidence="3 17" id="KW-0813">Transport</keyword>
<evidence type="ECO:0000256" key="11">
    <source>
        <dbReference type="ARBA" id="ARBA00023053"/>
    </source>
</evidence>
<keyword evidence="14" id="KW-1015">Disulfide bond</keyword>
<evidence type="ECO:0000256" key="14">
    <source>
        <dbReference type="ARBA" id="ARBA00023157"/>
    </source>
</evidence>
<keyword evidence="5" id="KW-0633">Potassium transport</keyword>
<evidence type="ECO:0000256" key="15">
    <source>
        <dbReference type="ARBA" id="ARBA00023180"/>
    </source>
</evidence>
<evidence type="ECO:0000256" key="12">
    <source>
        <dbReference type="ARBA" id="ARBA00023065"/>
    </source>
</evidence>
<comment type="subcellular location">
    <subcellularLocation>
        <location evidence="1">Cell membrane</location>
        <topology evidence="1">Single-pass type II membrane protein</topology>
    </subcellularLocation>
    <subcellularLocation>
        <location evidence="17">Membrane</location>
    </subcellularLocation>
</comment>
<keyword evidence="10 17" id="KW-1133">Transmembrane helix</keyword>
<keyword evidence="8" id="KW-0630">Potassium</keyword>
<evidence type="ECO:0000256" key="8">
    <source>
        <dbReference type="ARBA" id="ARBA00022958"/>
    </source>
</evidence>
<proteinExistence type="inferred from homology"/>
<keyword evidence="15" id="KW-0325">Glycoprotein</keyword>
<dbReference type="GO" id="GO:0006883">
    <property type="term" value="P:intracellular sodium ion homeostasis"/>
    <property type="evidence" value="ECO:0007669"/>
    <property type="project" value="TreeGrafter"/>
</dbReference>
<reference evidence="18" key="2">
    <citation type="submission" date="2025-09" db="UniProtKB">
        <authorList>
            <consortium name="Ensembl"/>
        </authorList>
    </citation>
    <scope>IDENTIFICATION</scope>
</reference>
<reference evidence="18" key="1">
    <citation type="submission" date="2025-08" db="UniProtKB">
        <authorList>
            <consortium name="Ensembl"/>
        </authorList>
    </citation>
    <scope>IDENTIFICATION</scope>
</reference>
<dbReference type="InterPro" id="IPR000402">
    <property type="entry name" value="Na/K_ATPase_sub_beta"/>
</dbReference>
<keyword evidence="6" id="KW-0740">Sodium/potassium transport</keyword>
<dbReference type="GO" id="GO:0030007">
    <property type="term" value="P:intracellular potassium ion homeostasis"/>
    <property type="evidence" value="ECO:0007669"/>
    <property type="project" value="TreeGrafter"/>
</dbReference>
<evidence type="ECO:0000256" key="17">
    <source>
        <dbReference type="RuleBase" id="RU362099"/>
    </source>
</evidence>
<evidence type="ECO:0000256" key="9">
    <source>
        <dbReference type="ARBA" id="ARBA00022968"/>
    </source>
</evidence>
<keyword evidence="16" id="KW-0739">Sodium transport</keyword>
<name>A0A8C9XHQ2_SANLU</name>
<evidence type="ECO:0000256" key="5">
    <source>
        <dbReference type="ARBA" id="ARBA00022538"/>
    </source>
</evidence>
<dbReference type="Gene3D" id="2.60.40.1660">
    <property type="entry name" value="Na, k-atpase alpha subunit"/>
    <property type="match status" value="1"/>
</dbReference>
<evidence type="ECO:0000256" key="4">
    <source>
        <dbReference type="ARBA" id="ARBA00022475"/>
    </source>
</evidence>
<accession>A0A8C9XHQ2</accession>
<evidence type="ECO:0000256" key="10">
    <source>
        <dbReference type="ARBA" id="ARBA00022989"/>
    </source>
</evidence>
<evidence type="ECO:0000313" key="19">
    <source>
        <dbReference type="Proteomes" id="UP000694568"/>
    </source>
</evidence>
<organism evidence="18 19">
    <name type="scientific">Sander lucioperca</name>
    <name type="common">Pike-perch</name>
    <name type="synonym">Perca lucioperca</name>
    <dbReference type="NCBI Taxonomy" id="283035"/>
    <lineage>
        <taxon>Eukaryota</taxon>
        <taxon>Metazoa</taxon>
        <taxon>Chordata</taxon>
        <taxon>Craniata</taxon>
        <taxon>Vertebrata</taxon>
        <taxon>Euteleostomi</taxon>
        <taxon>Actinopterygii</taxon>
        <taxon>Neopterygii</taxon>
        <taxon>Teleostei</taxon>
        <taxon>Neoteleostei</taxon>
        <taxon>Acanthomorphata</taxon>
        <taxon>Eupercaria</taxon>
        <taxon>Perciformes</taxon>
        <taxon>Percoidei</taxon>
        <taxon>Percidae</taxon>
        <taxon>Luciopercinae</taxon>
        <taxon>Sander</taxon>
    </lineage>
</organism>
<keyword evidence="13 17" id="KW-0472">Membrane</keyword>
<dbReference type="GO" id="GO:0005890">
    <property type="term" value="C:sodium:potassium-exchanging ATPase complex"/>
    <property type="evidence" value="ECO:0007669"/>
    <property type="project" value="InterPro"/>
</dbReference>
<dbReference type="GO" id="GO:1990573">
    <property type="term" value="P:potassium ion import across plasma membrane"/>
    <property type="evidence" value="ECO:0007669"/>
    <property type="project" value="TreeGrafter"/>
</dbReference>
<dbReference type="GeneTree" id="ENSGT01030000234579"/>
<dbReference type="InterPro" id="IPR038702">
    <property type="entry name" value="Na/K_ATPase_sub_beta_sf"/>
</dbReference>
<keyword evidence="12 17" id="KW-0406">Ion transport</keyword>
<sequence length="268" mass="30744">MKHQRHNITPQIPEKVIFHNMGTLILIYLSGLILLFYLVFYLFLAGMFVLTMYIMLLTLDDYKPTGRTCLHVSGMMIHPKGDQLEITFSVSETESWDRFTQTLNTFLSPYNDSYQVQMNDNCPPDQFFIQEDSGEVRNNPKRSYRFYGYSRGQPCVLIKLNRVIGMLPGKNGQSPYVTCGAKREDGDKLGPLAYYPPNGTFNLMYYPYYGKKAQVNYTQPLVAVKFLNASVNTDINVECKINSNTLEAGSERDKFAGRVSFKLRINHT</sequence>
<dbReference type="GO" id="GO:0001671">
    <property type="term" value="F:ATPase activator activity"/>
    <property type="evidence" value="ECO:0007669"/>
    <property type="project" value="TreeGrafter"/>
</dbReference>
<evidence type="ECO:0000256" key="6">
    <source>
        <dbReference type="ARBA" id="ARBA00022607"/>
    </source>
</evidence>
<keyword evidence="9" id="KW-0735">Signal-anchor</keyword>
<dbReference type="NCBIfam" id="TIGR01107">
    <property type="entry name" value="Na_K_ATPase_bet"/>
    <property type="match status" value="1"/>
</dbReference>
<comment type="similarity">
    <text evidence="2 17">Belongs to the X(+)/potassium ATPases subunit beta family.</text>
</comment>
<dbReference type="Ensembl" id="ENSSLUT00000009451.1">
    <property type="protein sequence ID" value="ENSSLUP00000009157.1"/>
    <property type="gene ID" value="ENSSLUG00000004318.1"/>
</dbReference>
<evidence type="ECO:0000313" key="18">
    <source>
        <dbReference type="Ensembl" id="ENSSLUP00000009157.1"/>
    </source>
</evidence>
<dbReference type="Pfam" id="PF00287">
    <property type="entry name" value="Na_K-ATPase"/>
    <property type="match status" value="1"/>
</dbReference>
<keyword evidence="7 17" id="KW-0812">Transmembrane</keyword>
<keyword evidence="19" id="KW-1185">Reference proteome</keyword>
<evidence type="ECO:0000256" key="7">
    <source>
        <dbReference type="ARBA" id="ARBA00022692"/>
    </source>
</evidence>
<dbReference type="Gene3D" id="1.20.5.170">
    <property type="match status" value="1"/>
</dbReference>
<dbReference type="AlphaFoldDB" id="A0A8C9XHQ2"/>
<evidence type="ECO:0000256" key="3">
    <source>
        <dbReference type="ARBA" id="ARBA00022448"/>
    </source>
</evidence>
<dbReference type="PANTHER" id="PTHR11523:SF26">
    <property type="entry name" value="SODIUM_POTASSIUM-TRANSPORTING ATPASE SUBUNIT BETA-2"/>
    <property type="match status" value="1"/>
</dbReference>
<protein>
    <recommendedName>
        <fullName evidence="17">Sodium/potassium-transporting ATPase subunit beta</fullName>
    </recommendedName>
</protein>
<comment type="function">
    <text evidence="17">This is the non-catalytic component of the active enzyme, which catalyzes the hydrolysis of ATP coupled with the exchange of Na(+) and K(+) ions across the plasma membrane.</text>
</comment>
<feature type="transmembrane region" description="Helical" evidence="17">
    <location>
        <begin position="25"/>
        <end position="57"/>
    </location>
</feature>
<evidence type="ECO:0000256" key="1">
    <source>
        <dbReference type="ARBA" id="ARBA00004401"/>
    </source>
</evidence>